<dbReference type="GO" id="GO:0003700">
    <property type="term" value="F:DNA-binding transcription factor activity"/>
    <property type="evidence" value="ECO:0007669"/>
    <property type="project" value="InterPro"/>
</dbReference>
<dbReference type="PROSITE" id="PS50931">
    <property type="entry name" value="HTH_LYSR"/>
    <property type="match status" value="1"/>
</dbReference>
<evidence type="ECO:0000313" key="6">
    <source>
        <dbReference type="EMBL" id="XDP44935.1"/>
    </source>
</evidence>
<dbReference type="SUPFAM" id="SSF46785">
    <property type="entry name" value="Winged helix' DNA-binding domain"/>
    <property type="match status" value="1"/>
</dbReference>
<feature type="domain" description="HTH lysR-type" evidence="5">
    <location>
        <begin position="1"/>
        <end position="58"/>
    </location>
</feature>
<gene>
    <name evidence="6" type="ORF">AB5L97_16940</name>
</gene>
<keyword evidence="4" id="KW-0804">Transcription</keyword>
<keyword evidence="3" id="KW-0238">DNA-binding</keyword>
<dbReference type="InterPro" id="IPR000847">
    <property type="entry name" value="LysR_HTH_N"/>
</dbReference>
<accession>A0AB39L3L8</accession>
<dbReference type="InterPro" id="IPR036390">
    <property type="entry name" value="WH_DNA-bd_sf"/>
</dbReference>
<dbReference type="InterPro" id="IPR036388">
    <property type="entry name" value="WH-like_DNA-bd_sf"/>
</dbReference>
<dbReference type="EMBL" id="CP163302">
    <property type="protein sequence ID" value="XDP44935.1"/>
    <property type="molecule type" value="Genomic_DNA"/>
</dbReference>
<dbReference type="InterPro" id="IPR005119">
    <property type="entry name" value="LysR_subst-bd"/>
</dbReference>
<dbReference type="Gene3D" id="1.10.10.10">
    <property type="entry name" value="Winged helix-like DNA-binding domain superfamily/Winged helix DNA-binding domain"/>
    <property type="match status" value="1"/>
</dbReference>
<dbReference type="RefSeq" id="WP_369045536.1">
    <property type="nucleotide sequence ID" value="NZ_CP163302.1"/>
</dbReference>
<organism evidence="6">
    <name type="scientific">Sinomonas puerhi</name>
    <dbReference type="NCBI Taxonomy" id="3238584"/>
    <lineage>
        <taxon>Bacteria</taxon>
        <taxon>Bacillati</taxon>
        <taxon>Actinomycetota</taxon>
        <taxon>Actinomycetes</taxon>
        <taxon>Micrococcales</taxon>
        <taxon>Micrococcaceae</taxon>
        <taxon>Sinomonas</taxon>
    </lineage>
</organism>
<dbReference type="AlphaFoldDB" id="A0AB39L3L8"/>
<dbReference type="Gene3D" id="3.40.190.10">
    <property type="entry name" value="Periplasmic binding protein-like II"/>
    <property type="match status" value="2"/>
</dbReference>
<evidence type="ECO:0000256" key="3">
    <source>
        <dbReference type="ARBA" id="ARBA00023125"/>
    </source>
</evidence>
<dbReference type="PANTHER" id="PTHR30346">
    <property type="entry name" value="TRANSCRIPTIONAL DUAL REGULATOR HCAR-RELATED"/>
    <property type="match status" value="1"/>
</dbReference>
<evidence type="ECO:0000259" key="5">
    <source>
        <dbReference type="PROSITE" id="PS50931"/>
    </source>
</evidence>
<comment type="similarity">
    <text evidence="1">Belongs to the LysR transcriptional regulatory family.</text>
</comment>
<dbReference type="PANTHER" id="PTHR30346:SF0">
    <property type="entry name" value="HCA OPERON TRANSCRIPTIONAL ACTIVATOR HCAR"/>
    <property type="match status" value="1"/>
</dbReference>
<dbReference type="KEGG" id="spue:AB5L97_16940"/>
<sequence>MELQQIRVFLAVAEELHFGRAAERLHMAQPPVSRIIRQLERELKADLFVRSTRNVRLTEEGRALIEPARDMLETARRAESAVHAASRGDVGLVRVAYSGASTHVLIGILAREVRRRHPGITFGLDSQNFALPALGKVLRGEVEICLGRWDFVPGGVNTRVIADEGLVLAVPASHRLAAQSEVLMAELAGEPFVALPAHEGSVLGDRLRRLSMEAGFDADIVQVVPDSWTAMALVGAEVGCSLTVSSVAENVVDPHVRFLRVLDPTLPIQLRMAWMPDDNMALRAILRLAETVWPSREPQNAGGADGASSP</sequence>
<proteinExistence type="inferred from homology"/>
<evidence type="ECO:0000256" key="4">
    <source>
        <dbReference type="ARBA" id="ARBA00023163"/>
    </source>
</evidence>
<dbReference type="FunFam" id="1.10.10.10:FF:000001">
    <property type="entry name" value="LysR family transcriptional regulator"/>
    <property type="match status" value="1"/>
</dbReference>
<dbReference type="CDD" id="cd08414">
    <property type="entry name" value="PBP2_LTTR_aromatics_like"/>
    <property type="match status" value="1"/>
</dbReference>
<protein>
    <submittedName>
        <fullName evidence="6">LysR family transcriptional regulator</fullName>
    </submittedName>
</protein>
<evidence type="ECO:0000256" key="1">
    <source>
        <dbReference type="ARBA" id="ARBA00009437"/>
    </source>
</evidence>
<dbReference type="PRINTS" id="PR00039">
    <property type="entry name" value="HTHLYSR"/>
</dbReference>
<dbReference type="GO" id="GO:0003677">
    <property type="term" value="F:DNA binding"/>
    <property type="evidence" value="ECO:0007669"/>
    <property type="project" value="UniProtKB-KW"/>
</dbReference>
<keyword evidence="2" id="KW-0805">Transcription regulation</keyword>
<evidence type="ECO:0000256" key="2">
    <source>
        <dbReference type="ARBA" id="ARBA00023015"/>
    </source>
</evidence>
<dbReference type="SUPFAM" id="SSF53850">
    <property type="entry name" value="Periplasmic binding protein-like II"/>
    <property type="match status" value="1"/>
</dbReference>
<dbReference type="Pfam" id="PF00126">
    <property type="entry name" value="HTH_1"/>
    <property type="match status" value="1"/>
</dbReference>
<dbReference type="Pfam" id="PF03466">
    <property type="entry name" value="LysR_substrate"/>
    <property type="match status" value="1"/>
</dbReference>
<dbReference type="GO" id="GO:0032993">
    <property type="term" value="C:protein-DNA complex"/>
    <property type="evidence" value="ECO:0007669"/>
    <property type="project" value="TreeGrafter"/>
</dbReference>
<name>A0AB39L3L8_9MICC</name>
<reference evidence="6" key="1">
    <citation type="submission" date="2024-07" db="EMBL/GenBank/DDBJ databases">
        <authorList>
            <person name="fu j."/>
        </authorList>
    </citation>
    <scope>NUCLEOTIDE SEQUENCE</scope>
    <source>
        <strain evidence="6">P10A9</strain>
    </source>
</reference>